<evidence type="ECO:0000313" key="1">
    <source>
        <dbReference type="EMBL" id="CDO51338.1"/>
    </source>
</evidence>
<protein>
    <recommendedName>
        <fullName evidence="3">F-box domain-containing protein</fullName>
    </recommendedName>
</protein>
<name>A0A0J9X2P9_GEOCN</name>
<gene>
    <name evidence="1" type="ORF">BN980_GECA01s04652g</name>
</gene>
<sequence>MLESTPSCVPASPKFDTLPVEVLRQILFEVAFDDSNFPRLSTIDAMTVRFMKRGTSFWYRQYSKQFASLMFINKFFHELITSVLYESIVSTTSEYGYLGDTHEIGVQPFVYDPSYLEPNALETPKFFYSVDKLTDTHMLNVNTLWLSNKSYTSPLFDVKSFPDWTFFSAAQNLTHLIVNMNIYSFIYDEYSEGMSQSDLNDDDGNVVIKLIDLYEGNSPLYLTEHIKLANPKNKSELFTMRLQLLSNSIAKLIRNQKHKVKCTILSSCVSDLNEQSCAVDNYYHFILCSIIFAFKKEKISHTIEAMEITNSTNFLYDFLIEHLVSLPRLKELDYLTGEKNPLLESIDRMSSLEQLYLSVPALDTQFSFPSNLKTLAVLDQLFFKLDIGVNSPMFDNVVELFLVLHEELDDFSQRPEQYRGCTMKNLKTLVIQEEEHSNGIKSMIPFIRLNPTVTTFSVETLIQSRDDVYFVVIQLPNLESLTVHFRDPILRDDDDELLRYIPLDIIDHVPVLELLTLVIRSEFTVMSLEDLILTLITAYVYTSENLKKIVIYHYEIDEKRNANSPTFPVFIENDINRSTKRFPFFPRGVKFSQFVRLDDLTAGGTPRFNDSFSVKMEIDVTKVRKIFNRRYFR</sequence>
<dbReference type="EMBL" id="CCBN010000001">
    <property type="protein sequence ID" value="CDO51338.1"/>
    <property type="molecule type" value="Genomic_DNA"/>
</dbReference>
<keyword evidence="2" id="KW-1185">Reference proteome</keyword>
<evidence type="ECO:0008006" key="3">
    <source>
        <dbReference type="Google" id="ProtNLM"/>
    </source>
</evidence>
<evidence type="ECO:0000313" key="2">
    <source>
        <dbReference type="Proteomes" id="UP000242525"/>
    </source>
</evidence>
<reference evidence="1" key="1">
    <citation type="submission" date="2014-03" db="EMBL/GenBank/DDBJ databases">
        <authorList>
            <person name="Casaregola S."/>
        </authorList>
    </citation>
    <scope>NUCLEOTIDE SEQUENCE [LARGE SCALE GENOMIC DNA]</scope>
    <source>
        <strain evidence="1">CLIB 918</strain>
    </source>
</reference>
<dbReference type="Proteomes" id="UP000242525">
    <property type="component" value="Unassembled WGS sequence"/>
</dbReference>
<organism evidence="1 2">
    <name type="scientific">Geotrichum candidum</name>
    <name type="common">Oospora lactis</name>
    <name type="synonym">Dipodascus geotrichum</name>
    <dbReference type="NCBI Taxonomy" id="1173061"/>
    <lineage>
        <taxon>Eukaryota</taxon>
        <taxon>Fungi</taxon>
        <taxon>Dikarya</taxon>
        <taxon>Ascomycota</taxon>
        <taxon>Saccharomycotina</taxon>
        <taxon>Dipodascomycetes</taxon>
        <taxon>Dipodascales</taxon>
        <taxon>Dipodascaceae</taxon>
        <taxon>Geotrichum</taxon>
    </lineage>
</organism>
<comment type="caution">
    <text evidence="1">The sequence shown here is derived from an EMBL/GenBank/DDBJ whole genome shotgun (WGS) entry which is preliminary data.</text>
</comment>
<dbReference type="AlphaFoldDB" id="A0A0J9X2P9"/>
<proteinExistence type="predicted"/>
<accession>A0A0J9X2P9</accession>